<dbReference type="SUPFAM" id="SSF141371">
    <property type="entry name" value="PilZ domain-like"/>
    <property type="match status" value="1"/>
</dbReference>
<reference evidence="2 3" key="1">
    <citation type="submission" date="2023-12" db="EMBL/GenBank/DDBJ databases">
        <title>the genome sequence of Hyalangium sp. s54d21.</title>
        <authorList>
            <person name="Zhang X."/>
        </authorList>
    </citation>
    <scope>NUCLEOTIDE SEQUENCE [LARGE SCALE GENOMIC DNA]</scope>
    <source>
        <strain evidence="3">s54d21</strain>
    </source>
</reference>
<accession>A0ABU5HAZ7</accession>
<dbReference type="Pfam" id="PF07238">
    <property type="entry name" value="PilZ"/>
    <property type="match status" value="1"/>
</dbReference>
<dbReference type="Proteomes" id="UP001291309">
    <property type="component" value="Unassembled WGS sequence"/>
</dbReference>
<dbReference type="InterPro" id="IPR009875">
    <property type="entry name" value="PilZ_domain"/>
</dbReference>
<proteinExistence type="predicted"/>
<protein>
    <submittedName>
        <fullName evidence="2">PilZ domain-containing protein</fullName>
    </submittedName>
</protein>
<dbReference type="EMBL" id="JAXIVS010000012">
    <property type="protein sequence ID" value="MDY7230643.1"/>
    <property type="molecule type" value="Genomic_DNA"/>
</dbReference>
<dbReference type="RefSeq" id="WP_321549369.1">
    <property type="nucleotide sequence ID" value="NZ_JAXIVS010000012.1"/>
</dbReference>
<keyword evidence="3" id="KW-1185">Reference proteome</keyword>
<name>A0ABU5HAZ7_9BACT</name>
<comment type="caution">
    <text evidence="2">The sequence shown here is derived from an EMBL/GenBank/DDBJ whole genome shotgun (WGS) entry which is preliminary data.</text>
</comment>
<organism evidence="2 3">
    <name type="scientific">Hyalangium rubrum</name>
    <dbReference type="NCBI Taxonomy" id="3103134"/>
    <lineage>
        <taxon>Bacteria</taxon>
        <taxon>Pseudomonadati</taxon>
        <taxon>Myxococcota</taxon>
        <taxon>Myxococcia</taxon>
        <taxon>Myxococcales</taxon>
        <taxon>Cystobacterineae</taxon>
        <taxon>Archangiaceae</taxon>
        <taxon>Hyalangium</taxon>
    </lineage>
</organism>
<sequence>MSEHERRRHQRYTLQLTIRLVRGGQELTADIVNASASGCLLQVAVPLEPGEVLSGSIPEMMIPEAKLRVLRCLSGATGYMVATCFETLAAHEPAIARMSDDLREADPKGGWLN</sequence>
<evidence type="ECO:0000259" key="1">
    <source>
        <dbReference type="Pfam" id="PF07238"/>
    </source>
</evidence>
<feature type="domain" description="PilZ" evidence="1">
    <location>
        <begin position="5"/>
        <end position="90"/>
    </location>
</feature>
<evidence type="ECO:0000313" key="3">
    <source>
        <dbReference type="Proteomes" id="UP001291309"/>
    </source>
</evidence>
<gene>
    <name evidence="2" type="ORF">SYV04_29880</name>
</gene>
<evidence type="ECO:0000313" key="2">
    <source>
        <dbReference type="EMBL" id="MDY7230643.1"/>
    </source>
</evidence>
<dbReference type="Gene3D" id="2.40.10.220">
    <property type="entry name" value="predicted glycosyltransferase like domains"/>
    <property type="match status" value="1"/>
</dbReference>